<dbReference type="AlphaFoldDB" id="A0A497E352"/>
<dbReference type="EMBL" id="QMPZ01000077">
    <property type="protein sequence ID" value="RLE08848.1"/>
    <property type="molecule type" value="Genomic_DNA"/>
</dbReference>
<evidence type="ECO:0000313" key="3">
    <source>
        <dbReference type="EMBL" id="RLE08848.1"/>
    </source>
</evidence>
<evidence type="ECO:0000256" key="1">
    <source>
        <dbReference type="ARBA" id="ARBA00022729"/>
    </source>
</evidence>
<evidence type="ECO:0000259" key="2">
    <source>
        <dbReference type="Pfam" id="PF01551"/>
    </source>
</evidence>
<dbReference type="InterPro" id="IPR016047">
    <property type="entry name" value="M23ase_b-sheet_dom"/>
</dbReference>
<comment type="caution">
    <text evidence="3">The sequence shown here is derived from an EMBL/GenBank/DDBJ whole genome shotgun (WGS) entry which is preliminary data.</text>
</comment>
<dbReference type="Pfam" id="PF01551">
    <property type="entry name" value="Peptidase_M23"/>
    <property type="match status" value="1"/>
</dbReference>
<dbReference type="Proteomes" id="UP000279422">
    <property type="component" value="Unassembled WGS sequence"/>
</dbReference>
<accession>A0A497E352</accession>
<dbReference type="PANTHER" id="PTHR21666">
    <property type="entry name" value="PEPTIDASE-RELATED"/>
    <property type="match status" value="1"/>
</dbReference>
<organism evidence="3 4">
    <name type="scientific">Aerophobetes bacterium</name>
    <dbReference type="NCBI Taxonomy" id="2030807"/>
    <lineage>
        <taxon>Bacteria</taxon>
        <taxon>Candidatus Aerophobota</taxon>
    </lineage>
</organism>
<dbReference type="GO" id="GO:0004222">
    <property type="term" value="F:metalloendopeptidase activity"/>
    <property type="evidence" value="ECO:0007669"/>
    <property type="project" value="TreeGrafter"/>
</dbReference>
<dbReference type="InterPro" id="IPR050570">
    <property type="entry name" value="Cell_wall_metabolism_enzyme"/>
</dbReference>
<gene>
    <name evidence="3" type="ORF">DRJ00_05640</name>
</gene>
<reference evidence="3 4" key="1">
    <citation type="submission" date="2018-06" db="EMBL/GenBank/DDBJ databases">
        <title>Extensive metabolic versatility and redundancy in microbially diverse, dynamic hydrothermal sediments.</title>
        <authorList>
            <person name="Dombrowski N."/>
            <person name="Teske A."/>
            <person name="Baker B.J."/>
        </authorList>
    </citation>
    <scope>NUCLEOTIDE SEQUENCE [LARGE SCALE GENOMIC DNA]</scope>
    <source>
        <strain evidence="3">B47_G16</strain>
    </source>
</reference>
<proteinExistence type="predicted"/>
<dbReference type="InterPro" id="IPR011055">
    <property type="entry name" value="Dup_hybrid_motif"/>
</dbReference>
<dbReference type="SUPFAM" id="SSF51261">
    <property type="entry name" value="Duplicated hybrid motif"/>
    <property type="match status" value="1"/>
</dbReference>
<sequence length="85" mass="9681">MFPVQGWITSRYGWRKDPFTGKREFHPAIDICAPWGTPVRAAAQGRVVYAGWKDAYGLMIRIRDGYGYYTVYGHLSKILVKRGVG</sequence>
<dbReference type="Gene3D" id="2.70.70.10">
    <property type="entry name" value="Glucose Permease (Domain IIA)"/>
    <property type="match status" value="1"/>
</dbReference>
<dbReference type="PANTHER" id="PTHR21666:SF289">
    <property type="entry name" value="L-ALA--D-GLU ENDOPEPTIDASE"/>
    <property type="match status" value="1"/>
</dbReference>
<dbReference type="CDD" id="cd12797">
    <property type="entry name" value="M23_peptidase"/>
    <property type="match status" value="1"/>
</dbReference>
<protein>
    <recommendedName>
        <fullName evidence="2">M23ase beta-sheet core domain-containing protein</fullName>
    </recommendedName>
</protein>
<keyword evidence="1" id="KW-0732">Signal</keyword>
<evidence type="ECO:0000313" key="4">
    <source>
        <dbReference type="Proteomes" id="UP000279422"/>
    </source>
</evidence>
<feature type="domain" description="M23ase beta-sheet core" evidence="2">
    <location>
        <begin position="25"/>
        <end position="83"/>
    </location>
</feature>
<name>A0A497E352_UNCAE</name>